<dbReference type="RefSeq" id="WP_204515883.1">
    <property type="nucleotide sequence ID" value="NZ_JAFBCP010000001.1"/>
</dbReference>
<protein>
    <submittedName>
        <fullName evidence="2">Uncharacterized protein</fullName>
    </submittedName>
</protein>
<evidence type="ECO:0000256" key="1">
    <source>
        <dbReference type="SAM" id="Phobius"/>
    </source>
</evidence>
<feature type="transmembrane region" description="Helical" evidence="1">
    <location>
        <begin position="34"/>
        <end position="54"/>
    </location>
</feature>
<keyword evidence="1" id="KW-0472">Membrane</keyword>
<feature type="transmembrane region" description="Helical" evidence="1">
    <location>
        <begin position="92"/>
        <end position="112"/>
    </location>
</feature>
<keyword evidence="1" id="KW-1133">Transmembrane helix</keyword>
<dbReference type="Proteomes" id="UP000809290">
    <property type="component" value="Unassembled WGS sequence"/>
</dbReference>
<accession>A0ABS2SM57</accession>
<sequence>MAHVNPENVNAEQAIEALNVAGKARKSFDSANNLPLAGLLISTGATAAMIPLLVAVSEGFPVIGFIFAMAFMIPGFTVYTRARSWSKTDSPIFFSVFGGQLLGFLAGIIGWGAGAPPVVLYIGAAVSLVATTVGMLALMKRGK</sequence>
<feature type="transmembrane region" description="Helical" evidence="1">
    <location>
        <begin position="60"/>
        <end position="80"/>
    </location>
</feature>
<comment type="caution">
    <text evidence="2">The sequence shown here is derived from an EMBL/GenBank/DDBJ whole genome shotgun (WGS) entry which is preliminary data.</text>
</comment>
<gene>
    <name evidence="2" type="ORF">JOE56_002042</name>
</gene>
<name>A0ABS2SM57_9MICO</name>
<dbReference type="EMBL" id="JAFBCP010000001">
    <property type="protein sequence ID" value="MBM7817348.1"/>
    <property type="molecule type" value="Genomic_DNA"/>
</dbReference>
<feature type="transmembrane region" description="Helical" evidence="1">
    <location>
        <begin position="118"/>
        <end position="139"/>
    </location>
</feature>
<evidence type="ECO:0000313" key="2">
    <source>
        <dbReference type="EMBL" id="MBM7817348.1"/>
    </source>
</evidence>
<proteinExistence type="predicted"/>
<keyword evidence="3" id="KW-1185">Reference proteome</keyword>
<organism evidence="2 3">
    <name type="scientific">Brevibacterium paucivorans</name>
    <dbReference type="NCBI Taxonomy" id="170994"/>
    <lineage>
        <taxon>Bacteria</taxon>
        <taxon>Bacillati</taxon>
        <taxon>Actinomycetota</taxon>
        <taxon>Actinomycetes</taxon>
        <taxon>Micrococcales</taxon>
        <taxon>Brevibacteriaceae</taxon>
        <taxon>Brevibacterium</taxon>
    </lineage>
</organism>
<keyword evidence="1" id="KW-0812">Transmembrane</keyword>
<reference evidence="2 3" key="1">
    <citation type="submission" date="2021-01" db="EMBL/GenBank/DDBJ databases">
        <title>Sequencing the genomes of 1000 actinobacteria strains.</title>
        <authorList>
            <person name="Klenk H.-P."/>
        </authorList>
    </citation>
    <scope>NUCLEOTIDE SEQUENCE [LARGE SCALE GENOMIC DNA]</scope>
    <source>
        <strain evidence="2 3">DSM 13657</strain>
    </source>
</reference>
<evidence type="ECO:0000313" key="3">
    <source>
        <dbReference type="Proteomes" id="UP000809290"/>
    </source>
</evidence>